<reference evidence="1" key="1">
    <citation type="journal article" date="2021" name="Mol. Plant Microbe Interact.">
        <title>Complete Genome Sequence of the Plant-Pathogenic Fungus Colletotrichum lupini.</title>
        <authorList>
            <person name="Baroncelli R."/>
            <person name="Pensec F."/>
            <person name="Da Lio D."/>
            <person name="Boufleur T."/>
            <person name="Vicente I."/>
            <person name="Sarrocco S."/>
            <person name="Picot A."/>
            <person name="Baraldi E."/>
            <person name="Sukno S."/>
            <person name="Thon M."/>
            <person name="Le Floch G."/>
        </authorList>
    </citation>
    <scope>NUCLEOTIDE SEQUENCE</scope>
    <source>
        <strain evidence="1">IMI 504893</strain>
    </source>
</reference>
<protein>
    <submittedName>
        <fullName evidence="1">Uncharacterized protein</fullName>
    </submittedName>
</protein>
<name>A0A9Q8WE27_9PEZI</name>
<dbReference type="AlphaFoldDB" id="A0A9Q8WE27"/>
<evidence type="ECO:0000313" key="1">
    <source>
        <dbReference type="EMBL" id="UQC79974.1"/>
    </source>
</evidence>
<accession>A0A9Q8WE27</accession>
<sequence>MGEGMRTGERASSRRSSRFSYGFKVLGLLLQSTLTSIIRQRQSAPWGAMTGVLVLRWQVSPSVTSQRGRIFAPEAIKVLTPHRTCSSRACNTAFPQRG</sequence>
<organism evidence="1 2">
    <name type="scientific">Colletotrichum lupini</name>
    <dbReference type="NCBI Taxonomy" id="145971"/>
    <lineage>
        <taxon>Eukaryota</taxon>
        <taxon>Fungi</taxon>
        <taxon>Dikarya</taxon>
        <taxon>Ascomycota</taxon>
        <taxon>Pezizomycotina</taxon>
        <taxon>Sordariomycetes</taxon>
        <taxon>Hypocreomycetidae</taxon>
        <taxon>Glomerellales</taxon>
        <taxon>Glomerellaceae</taxon>
        <taxon>Colletotrichum</taxon>
        <taxon>Colletotrichum acutatum species complex</taxon>
    </lineage>
</organism>
<dbReference type="KEGG" id="clup:CLUP02_05455"/>
<dbReference type="RefSeq" id="XP_049141605.1">
    <property type="nucleotide sequence ID" value="XM_049284462.1"/>
</dbReference>
<gene>
    <name evidence="1" type="ORF">CLUP02_05455</name>
</gene>
<evidence type="ECO:0000313" key="2">
    <source>
        <dbReference type="Proteomes" id="UP000830671"/>
    </source>
</evidence>
<dbReference type="GeneID" id="73339472"/>
<proteinExistence type="predicted"/>
<keyword evidence="2" id="KW-1185">Reference proteome</keyword>
<dbReference type="Proteomes" id="UP000830671">
    <property type="component" value="Chromosome 3"/>
</dbReference>
<dbReference type="EMBL" id="CP019475">
    <property type="protein sequence ID" value="UQC79974.1"/>
    <property type="molecule type" value="Genomic_DNA"/>
</dbReference>